<proteinExistence type="predicted"/>
<dbReference type="InterPro" id="IPR046947">
    <property type="entry name" value="LytR-like"/>
</dbReference>
<dbReference type="SMART" id="SM00850">
    <property type="entry name" value="LytTR"/>
    <property type="match status" value="1"/>
</dbReference>
<dbReference type="AlphaFoldDB" id="A0A1N7N0I8"/>
<dbReference type="PANTHER" id="PTHR37299">
    <property type="entry name" value="TRANSCRIPTIONAL REGULATOR-RELATED"/>
    <property type="match status" value="1"/>
</dbReference>
<evidence type="ECO:0000259" key="3">
    <source>
        <dbReference type="PROSITE" id="PS50930"/>
    </source>
</evidence>
<dbReference type="PANTHER" id="PTHR37299:SF1">
    <property type="entry name" value="STAGE 0 SPORULATION PROTEIN A HOMOLOG"/>
    <property type="match status" value="1"/>
</dbReference>
<dbReference type="RefSeq" id="WP_076501166.1">
    <property type="nucleotide sequence ID" value="NZ_FTOP01000008.1"/>
</dbReference>
<keyword evidence="1" id="KW-0597">Phosphoprotein</keyword>
<accession>A0A1N7N0I8</accession>
<dbReference type="GO" id="GO:0003677">
    <property type="term" value="F:DNA binding"/>
    <property type="evidence" value="ECO:0007669"/>
    <property type="project" value="InterPro"/>
</dbReference>
<feature type="modified residue" description="4-aspartylphosphate" evidence="1">
    <location>
        <position position="53"/>
    </location>
</feature>
<dbReference type="EMBL" id="FTOP01000008">
    <property type="protein sequence ID" value="SIS91788.1"/>
    <property type="molecule type" value="Genomic_DNA"/>
</dbReference>
<dbReference type="InterPro" id="IPR007492">
    <property type="entry name" value="LytTR_DNA-bd_dom"/>
</dbReference>
<dbReference type="Gene3D" id="2.40.50.1020">
    <property type="entry name" value="LytTr DNA-binding domain"/>
    <property type="match status" value="1"/>
</dbReference>
<dbReference type="InterPro" id="IPR011006">
    <property type="entry name" value="CheY-like_superfamily"/>
</dbReference>
<feature type="domain" description="HTH LytTR-type" evidence="3">
    <location>
        <begin position="137"/>
        <end position="235"/>
    </location>
</feature>
<dbReference type="SMART" id="SM00448">
    <property type="entry name" value="REC"/>
    <property type="match status" value="1"/>
</dbReference>
<dbReference type="PROSITE" id="PS50930">
    <property type="entry name" value="HTH_LYTTR"/>
    <property type="match status" value="1"/>
</dbReference>
<dbReference type="Proteomes" id="UP000186026">
    <property type="component" value="Unassembled WGS sequence"/>
</dbReference>
<gene>
    <name evidence="4" type="ORF">SAMN05421761_10838</name>
</gene>
<dbReference type="InterPro" id="IPR001789">
    <property type="entry name" value="Sig_transdc_resp-reg_receiver"/>
</dbReference>
<dbReference type="Gene3D" id="3.40.50.2300">
    <property type="match status" value="1"/>
</dbReference>
<reference evidence="5" key="1">
    <citation type="submission" date="2017-01" db="EMBL/GenBank/DDBJ databases">
        <authorList>
            <person name="Varghese N."/>
            <person name="Submissions S."/>
        </authorList>
    </citation>
    <scope>NUCLEOTIDE SEQUENCE [LARGE SCALE GENOMIC DNA]</scope>
    <source>
        <strain evidence="5">DSM 46698</strain>
    </source>
</reference>
<dbReference type="OrthoDB" id="1646880at2"/>
<feature type="domain" description="Response regulatory" evidence="2">
    <location>
        <begin position="3"/>
        <end position="118"/>
    </location>
</feature>
<evidence type="ECO:0000256" key="1">
    <source>
        <dbReference type="PROSITE-ProRule" id="PRU00169"/>
    </source>
</evidence>
<dbReference type="PROSITE" id="PS50110">
    <property type="entry name" value="RESPONSE_REGULATORY"/>
    <property type="match status" value="1"/>
</dbReference>
<keyword evidence="5" id="KW-1185">Reference proteome</keyword>
<dbReference type="Pfam" id="PF00072">
    <property type="entry name" value="Response_reg"/>
    <property type="match status" value="1"/>
</dbReference>
<dbReference type="CDD" id="cd17534">
    <property type="entry name" value="REC_DC-like"/>
    <property type="match status" value="1"/>
</dbReference>
<organism evidence="4 5">
    <name type="scientific">Belliella pelovolcani</name>
    <dbReference type="NCBI Taxonomy" id="529505"/>
    <lineage>
        <taxon>Bacteria</taxon>
        <taxon>Pseudomonadati</taxon>
        <taxon>Bacteroidota</taxon>
        <taxon>Cytophagia</taxon>
        <taxon>Cytophagales</taxon>
        <taxon>Cyclobacteriaceae</taxon>
        <taxon>Belliella</taxon>
    </lineage>
</organism>
<sequence>MHKILIVEDEYELALNIQEILINLDYDVVGIFNNAIDVLDFFIDGTADLILMDILIQGDLDGIDLCYKLKDKLNIPIVFLTAYSDQGILDRISKVVYDGYLLKPFTVESLKSSIYLALEKPHRSANSKPLPPTKNTLKIRDKGFLVPVPIYDILFLKADGLYTKVYTKTKTYVIRDILKDVLGDLPSSSFVRVHKSYLVNIKHINSFNSKELIIEDHTIPIRRGFYKELHQLTEIK</sequence>
<protein>
    <submittedName>
        <fullName evidence="4">Two component transcriptional regulator, LytTR family</fullName>
    </submittedName>
</protein>
<evidence type="ECO:0000313" key="5">
    <source>
        <dbReference type="Proteomes" id="UP000186026"/>
    </source>
</evidence>
<dbReference type="GO" id="GO:0000156">
    <property type="term" value="F:phosphorelay response regulator activity"/>
    <property type="evidence" value="ECO:0007669"/>
    <property type="project" value="InterPro"/>
</dbReference>
<evidence type="ECO:0000313" key="4">
    <source>
        <dbReference type="EMBL" id="SIS91788.1"/>
    </source>
</evidence>
<dbReference type="STRING" id="529505.SAMN05421761_10838"/>
<dbReference type="Pfam" id="PF04397">
    <property type="entry name" value="LytTR"/>
    <property type="match status" value="1"/>
</dbReference>
<evidence type="ECO:0000259" key="2">
    <source>
        <dbReference type="PROSITE" id="PS50110"/>
    </source>
</evidence>
<dbReference type="SUPFAM" id="SSF52172">
    <property type="entry name" value="CheY-like"/>
    <property type="match status" value="1"/>
</dbReference>
<name>A0A1N7N0I8_9BACT</name>